<accession>A0A2G9RW56</accession>
<keyword evidence="2" id="KW-1185">Reference proteome</keyword>
<reference evidence="2" key="1">
    <citation type="journal article" date="2017" name="Nat. Commun.">
        <title>The North American bullfrog draft genome provides insight into hormonal regulation of long noncoding RNA.</title>
        <authorList>
            <person name="Hammond S.A."/>
            <person name="Warren R.L."/>
            <person name="Vandervalk B.P."/>
            <person name="Kucuk E."/>
            <person name="Khan H."/>
            <person name="Gibb E.A."/>
            <person name="Pandoh P."/>
            <person name="Kirk H."/>
            <person name="Zhao Y."/>
            <person name="Jones M."/>
            <person name="Mungall A.J."/>
            <person name="Coope R."/>
            <person name="Pleasance S."/>
            <person name="Moore R.A."/>
            <person name="Holt R.A."/>
            <person name="Round J.M."/>
            <person name="Ohora S."/>
            <person name="Walle B.V."/>
            <person name="Veldhoen N."/>
            <person name="Helbing C.C."/>
            <person name="Birol I."/>
        </authorList>
    </citation>
    <scope>NUCLEOTIDE SEQUENCE [LARGE SCALE GENOMIC DNA]</scope>
</reference>
<protein>
    <submittedName>
        <fullName evidence="1">Uncharacterized protein</fullName>
    </submittedName>
</protein>
<dbReference type="AlphaFoldDB" id="A0A2G9RW56"/>
<evidence type="ECO:0000313" key="2">
    <source>
        <dbReference type="Proteomes" id="UP000228934"/>
    </source>
</evidence>
<evidence type="ECO:0000313" key="1">
    <source>
        <dbReference type="EMBL" id="PIO32147.1"/>
    </source>
</evidence>
<organism evidence="1 2">
    <name type="scientific">Aquarana catesbeiana</name>
    <name type="common">American bullfrog</name>
    <name type="synonym">Rana catesbeiana</name>
    <dbReference type="NCBI Taxonomy" id="8400"/>
    <lineage>
        <taxon>Eukaryota</taxon>
        <taxon>Metazoa</taxon>
        <taxon>Chordata</taxon>
        <taxon>Craniata</taxon>
        <taxon>Vertebrata</taxon>
        <taxon>Euteleostomi</taxon>
        <taxon>Amphibia</taxon>
        <taxon>Batrachia</taxon>
        <taxon>Anura</taxon>
        <taxon>Neobatrachia</taxon>
        <taxon>Ranoidea</taxon>
        <taxon>Ranidae</taxon>
        <taxon>Aquarana</taxon>
    </lineage>
</organism>
<proteinExistence type="predicted"/>
<dbReference type="Proteomes" id="UP000228934">
    <property type="component" value="Unassembled WGS sequence"/>
</dbReference>
<gene>
    <name evidence="1" type="ORF">AB205_0133430</name>
</gene>
<feature type="non-terminal residue" evidence="1">
    <location>
        <position position="40"/>
    </location>
</feature>
<dbReference type="EMBL" id="KV929932">
    <property type="protein sequence ID" value="PIO32147.1"/>
    <property type="molecule type" value="Genomic_DNA"/>
</dbReference>
<sequence length="40" mass="4628">MSSIFSFICNCFCNKIPFLYELVVLSFSGTVKVCKLWLFV</sequence>
<name>A0A2G9RW56_AQUCT</name>